<feature type="compositionally biased region" description="Pro residues" evidence="12">
    <location>
        <begin position="286"/>
        <end position="302"/>
    </location>
</feature>
<dbReference type="GeneID" id="115003589"/>
<dbReference type="GO" id="GO:0035925">
    <property type="term" value="F:mRNA 3'-UTR AU-rich region binding"/>
    <property type="evidence" value="ECO:0007669"/>
    <property type="project" value="UniProtKB-UniRule"/>
</dbReference>
<keyword evidence="1" id="KW-0217">Developmental protein</keyword>
<evidence type="ECO:0000256" key="1">
    <source>
        <dbReference type="ARBA" id="ARBA00022473"/>
    </source>
</evidence>
<dbReference type="InParanoid" id="A0A6J2P7Q9"/>
<dbReference type="GO" id="GO:0005634">
    <property type="term" value="C:nucleus"/>
    <property type="evidence" value="ECO:0007669"/>
    <property type="project" value="UniProtKB-SubCell"/>
</dbReference>
<evidence type="ECO:0000256" key="6">
    <source>
        <dbReference type="ARBA" id="ARBA00022833"/>
    </source>
</evidence>
<proteinExistence type="predicted"/>
<feature type="zinc finger region" description="C3H1-type" evidence="10">
    <location>
        <begin position="183"/>
        <end position="211"/>
    </location>
</feature>
<keyword evidence="7" id="KW-0694">RNA-binding</keyword>
<dbReference type="Proteomes" id="UP000504630">
    <property type="component" value="Chromosome 24"/>
</dbReference>
<keyword evidence="8 11" id="KW-0539">Nucleus</keyword>
<gene>
    <name evidence="15" type="primary">zfp36l1b</name>
</gene>
<reference evidence="15" key="1">
    <citation type="submission" date="2025-08" db="UniProtKB">
        <authorList>
            <consortium name="RefSeq"/>
        </authorList>
    </citation>
    <scope>IDENTIFICATION</scope>
</reference>
<keyword evidence="3 10" id="KW-0479">Metal-binding</keyword>
<feature type="domain" description="C3H1-type" evidence="13">
    <location>
        <begin position="145"/>
        <end position="173"/>
    </location>
</feature>
<dbReference type="FunFam" id="4.10.1000.10:FF:000002">
    <property type="entry name" value="Zinc finger protein 36, C3H1 type-like 1"/>
    <property type="match status" value="1"/>
</dbReference>
<evidence type="ECO:0000256" key="3">
    <source>
        <dbReference type="ARBA" id="ARBA00022723"/>
    </source>
</evidence>
<comment type="subcellular location">
    <subcellularLocation>
        <location evidence="11">Nucleus</location>
    </subcellularLocation>
    <subcellularLocation>
        <location evidence="11">Cytoplasm</location>
    </subcellularLocation>
</comment>
<accession>A0A6J2P7Q9</accession>
<evidence type="ECO:0000256" key="12">
    <source>
        <dbReference type="SAM" id="MobiDB-lite"/>
    </source>
</evidence>
<keyword evidence="2 11" id="KW-0963">Cytoplasm</keyword>
<dbReference type="PANTHER" id="PTHR12547:SF177">
    <property type="entry name" value="MRNA DECAY ACTIVATOR PROTEIN ZFP36"/>
    <property type="match status" value="1"/>
</dbReference>
<feature type="domain" description="C3H1-type" evidence="13">
    <location>
        <begin position="183"/>
        <end position="211"/>
    </location>
</feature>
<keyword evidence="9 11" id="KW-0687">Ribonucleoprotein</keyword>
<dbReference type="InterPro" id="IPR007635">
    <property type="entry name" value="Tis11B_N"/>
</dbReference>
<feature type="zinc finger region" description="C3H1-type" evidence="10">
    <location>
        <begin position="145"/>
        <end position="173"/>
    </location>
</feature>
<dbReference type="AlphaFoldDB" id="A0A6J2P7Q9"/>
<evidence type="ECO:0000256" key="11">
    <source>
        <dbReference type="RuleBase" id="RU369014"/>
    </source>
</evidence>
<dbReference type="Pfam" id="PF04553">
    <property type="entry name" value="Tis11B_N"/>
    <property type="match status" value="1"/>
</dbReference>
<evidence type="ECO:0000313" key="15">
    <source>
        <dbReference type="RefSeq" id="XP_029281302.1"/>
    </source>
</evidence>
<dbReference type="PANTHER" id="PTHR12547">
    <property type="entry name" value="CCCH ZINC FINGER/TIS11-RELATED"/>
    <property type="match status" value="1"/>
</dbReference>
<feature type="region of interest" description="Disordered" evidence="12">
    <location>
        <begin position="235"/>
        <end position="261"/>
    </location>
</feature>
<dbReference type="InterPro" id="IPR000571">
    <property type="entry name" value="Znf_CCCH"/>
</dbReference>
<name>A0A6J2P7Q9_COTGO</name>
<dbReference type="PROSITE" id="PS50103">
    <property type="entry name" value="ZF_C3H1"/>
    <property type="match status" value="2"/>
</dbReference>
<dbReference type="InterPro" id="IPR036855">
    <property type="entry name" value="Znf_CCCH_sf"/>
</dbReference>
<dbReference type="Pfam" id="PF00642">
    <property type="entry name" value="zf-CCCH"/>
    <property type="match status" value="2"/>
</dbReference>
<comment type="subunit">
    <text evidence="11">Associates with the cytoplasmic CCR4-NOT deadenylase complex to trigger ARE-containing mRNA deadenylation and decay processes.</text>
</comment>
<evidence type="ECO:0000256" key="5">
    <source>
        <dbReference type="ARBA" id="ARBA00022771"/>
    </source>
</evidence>
<dbReference type="Gene3D" id="4.10.1000.10">
    <property type="entry name" value="Zinc finger, CCCH-type"/>
    <property type="match status" value="2"/>
</dbReference>
<keyword evidence="6 10" id="KW-0862">Zinc</keyword>
<dbReference type="SMART" id="SM00356">
    <property type="entry name" value="ZnF_C3H1"/>
    <property type="match status" value="2"/>
</dbReference>
<sequence length="360" mass="39585">MTATIISPLFEYREVSNKNTKMFDNYSNNDSLVGPQLMSVPCSSVNLSSCTPTGSLLDRKVVGAPSEGGPFQRRHSVSLPSPKFSQNQFVNNLKRDPCVFLGGSSSDNNNKENHFRERSFSELGDRLWPGSQACVGGSSQVNSSRYKTELCRPFEENATCKYGDKCQFAHGMHELRSLSRHPKYKTELCRTFHTIGFCPYGPRCHFIHNAEERRGPPPLSALNKMERPRLQHSFSFAGFPSSSSREDSPTSVTPPPMFSTEDLTAWQSNPFAYSSQELAGLFGPSLGPPPVSEPQGLTPPSPTTTTATCFFQPTSESSPSPPDSLSDQEGYQSSQSGSESPLLDASRRLPIFSRLSVSDD</sequence>
<dbReference type="GO" id="GO:1900153">
    <property type="term" value="P:positive regulation of nuclear-transcribed mRNA catabolic process, deadenylation-dependent decay"/>
    <property type="evidence" value="ECO:0007669"/>
    <property type="project" value="UniProtKB-UniRule"/>
</dbReference>
<dbReference type="GO" id="GO:0005737">
    <property type="term" value="C:cytoplasm"/>
    <property type="evidence" value="ECO:0007669"/>
    <property type="project" value="UniProtKB-SubCell"/>
</dbReference>
<dbReference type="CTD" id="323671"/>
<evidence type="ECO:0000256" key="4">
    <source>
        <dbReference type="ARBA" id="ARBA00022737"/>
    </source>
</evidence>
<dbReference type="RefSeq" id="XP_029281302.1">
    <property type="nucleotide sequence ID" value="XM_029425442.1"/>
</dbReference>
<evidence type="ECO:0000256" key="2">
    <source>
        <dbReference type="ARBA" id="ARBA00022490"/>
    </source>
</evidence>
<feature type="region of interest" description="Disordered" evidence="12">
    <location>
        <begin position="280"/>
        <end position="360"/>
    </location>
</feature>
<dbReference type="GO" id="GO:0061158">
    <property type="term" value="P:3'-UTR-mediated mRNA destabilization"/>
    <property type="evidence" value="ECO:0007669"/>
    <property type="project" value="UniProtKB-UniRule"/>
</dbReference>
<dbReference type="FunCoup" id="A0A6J2P7Q9">
    <property type="interactions" value="47"/>
</dbReference>
<keyword evidence="5 10" id="KW-0863">Zinc-finger</keyword>
<dbReference type="GO" id="GO:1990904">
    <property type="term" value="C:ribonucleoprotein complex"/>
    <property type="evidence" value="ECO:0007669"/>
    <property type="project" value="UniProtKB-KW"/>
</dbReference>
<dbReference type="OrthoDB" id="410307at2759"/>
<dbReference type="SUPFAM" id="SSF90229">
    <property type="entry name" value="CCCH zinc finger"/>
    <property type="match status" value="2"/>
</dbReference>
<protein>
    <recommendedName>
        <fullName evidence="11">mRNA decay activator protein ZFP36</fullName>
    </recommendedName>
    <alternativeName>
        <fullName evidence="11">Zinc finger protein 36</fullName>
    </alternativeName>
</protein>
<dbReference type="InterPro" id="IPR045877">
    <property type="entry name" value="ZFP36-like"/>
</dbReference>
<dbReference type="FunFam" id="4.10.1000.10:FF:000001">
    <property type="entry name" value="zinc finger CCCH domain-containing protein 15-like"/>
    <property type="match status" value="1"/>
</dbReference>
<feature type="compositionally biased region" description="Low complexity" evidence="12">
    <location>
        <begin position="303"/>
        <end position="340"/>
    </location>
</feature>
<evidence type="ECO:0000256" key="8">
    <source>
        <dbReference type="ARBA" id="ARBA00023242"/>
    </source>
</evidence>
<keyword evidence="4 11" id="KW-0677">Repeat</keyword>
<organism evidence="14 15">
    <name type="scientific">Cottoperca gobio</name>
    <name type="common">Frogmouth</name>
    <name type="synonym">Aphritis gobio</name>
    <dbReference type="NCBI Taxonomy" id="56716"/>
    <lineage>
        <taxon>Eukaryota</taxon>
        <taxon>Metazoa</taxon>
        <taxon>Chordata</taxon>
        <taxon>Craniata</taxon>
        <taxon>Vertebrata</taxon>
        <taxon>Euteleostomi</taxon>
        <taxon>Actinopterygii</taxon>
        <taxon>Neopterygii</taxon>
        <taxon>Teleostei</taxon>
        <taxon>Neoteleostei</taxon>
        <taxon>Acanthomorphata</taxon>
        <taxon>Eupercaria</taxon>
        <taxon>Perciformes</taxon>
        <taxon>Notothenioidei</taxon>
        <taxon>Bovichtidae</taxon>
        <taxon>Cottoperca</taxon>
    </lineage>
</organism>
<dbReference type="KEGG" id="cgob:115003589"/>
<evidence type="ECO:0000256" key="10">
    <source>
        <dbReference type="PROSITE-ProRule" id="PRU00723"/>
    </source>
</evidence>
<keyword evidence="14" id="KW-1185">Reference proteome</keyword>
<evidence type="ECO:0000313" key="14">
    <source>
        <dbReference type="Proteomes" id="UP000504630"/>
    </source>
</evidence>
<evidence type="ECO:0000256" key="9">
    <source>
        <dbReference type="ARBA" id="ARBA00023274"/>
    </source>
</evidence>
<dbReference type="GO" id="GO:0008270">
    <property type="term" value="F:zinc ion binding"/>
    <property type="evidence" value="ECO:0007669"/>
    <property type="project" value="UniProtKB-KW"/>
</dbReference>
<evidence type="ECO:0000256" key="7">
    <source>
        <dbReference type="ARBA" id="ARBA00022884"/>
    </source>
</evidence>
<evidence type="ECO:0000259" key="13">
    <source>
        <dbReference type="PROSITE" id="PS50103"/>
    </source>
</evidence>
<comment type="function">
    <text evidence="11">Zinc-finger RNA-binding protein that destabilizes several cytoplasmic AU-rich element (ARE)-containing mRNA transcripts by promoting their poly(A) tail removal or deadenylation, and hence provide a mechanism for attenuating protein synthesis. Acts as a 3'-untranslated region (UTR) ARE mRNA-binding adapter protein to communicate signaling events to the mRNA decay machinery. Functions by recruiting the CCR4-NOT deadenylase complex and probably other components of the cytoplasmic RNA decay machinery to the bound ARE-containing mRNAs, and hence promotes ARE-mediated mRNA deadenylation and decay processes. Binds to 3'-UTR ARE of numerous mRNAs.</text>
</comment>